<evidence type="ECO:0000313" key="2">
    <source>
        <dbReference type="Proteomes" id="UP000837857"/>
    </source>
</evidence>
<protein>
    <submittedName>
        <fullName evidence="1">Uncharacterized protein</fullName>
    </submittedName>
</protein>
<evidence type="ECO:0000313" key="1">
    <source>
        <dbReference type="EMBL" id="CAH2074403.1"/>
    </source>
</evidence>
<name>A0ABN8J4K0_9NEOP</name>
<accession>A0ABN8J4K0</accession>
<feature type="non-terminal residue" evidence="1">
    <location>
        <position position="1"/>
    </location>
</feature>
<keyword evidence="2" id="KW-1185">Reference proteome</keyword>
<gene>
    <name evidence="1" type="ORF">IPOD504_LOCUS16060</name>
</gene>
<organism evidence="1 2">
    <name type="scientific">Iphiclides podalirius</name>
    <name type="common">scarce swallowtail</name>
    <dbReference type="NCBI Taxonomy" id="110791"/>
    <lineage>
        <taxon>Eukaryota</taxon>
        <taxon>Metazoa</taxon>
        <taxon>Ecdysozoa</taxon>
        <taxon>Arthropoda</taxon>
        <taxon>Hexapoda</taxon>
        <taxon>Insecta</taxon>
        <taxon>Pterygota</taxon>
        <taxon>Neoptera</taxon>
        <taxon>Endopterygota</taxon>
        <taxon>Lepidoptera</taxon>
        <taxon>Glossata</taxon>
        <taxon>Ditrysia</taxon>
        <taxon>Papilionoidea</taxon>
        <taxon>Papilionidae</taxon>
        <taxon>Papilioninae</taxon>
        <taxon>Iphiclides</taxon>
    </lineage>
</organism>
<dbReference type="EMBL" id="OW152819">
    <property type="protein sequence ID" value="CAH2074403.1"/>
    <property type="molecule type" value="Genomic_DNA"/>
</dbReference>
<dbReference type="Proteomes" id="UP000837857">
    <property type="component" value="Chromosome 7"/>
</dbReference>
<proteinExistence type="predicted"/>
<reference evidence="1" key="1">
    <citation type="submission" date="2022-03" db="EMBL/GenBank/DDBJ databases">
        <authorList>
            <person name="Martin H S."/>
        </authorList>
    </citation>
    <scope>NUCLEOTIDE SEQUENCE</scope>
</reference>
<sequence>MASFEDLAFDWATLCQECPECWTTSGEDELTTGGEQGLVFLSGGNTGGFGILFPFFDTLDRDITVARLTQPDTALSWEIQDRHVCCRAQPIRWTWRDNEETPMAIGMSQMQKQILIWEIG</sequence>